<organism evidence="2">
    <name type="scientific">Oryza meridionalis</name>
    <dbReference type="NCBI Taxonomy" id="40149"/>
    <lineage>
        <taxon>Eukaryota</taxon>
        <taxon>Viridiplantae</taxon>
        <taxon>Streptophyta</taxon>
        <taxon>Embryophyta</taxon>
        <taxon>Tracheophyta</taxon>
        <taxon>Spermatophyta</taxon>
        <taxon>Magnoliopsida</taxon>
        <taxon>Liliopsida</taxon>
        <taxon>Poales</taxon>
        <taxon>Poaceae</taxon>
        <taxon>BOP clade</taxon>
        <taxon>Oryzoideae</taxon>
        <taxon>Oryzeae</taxon>
        <taxon>Oryzinae</taxon>
        <taxon>Oryza</taxon>
    </lineage>
</organism>
<evidence type="ECO:0000313" key="3">
    <source>
        <dbReference type="Proteomes" id="UP000008021"/>
    </source>
</evidence>
<evidence type="ECO:0000313" key="2">
    <source>
        <dbReference type="EnsemblPlants" id="OMERI11G17150.1"/>
    </source>
</evidence>
<accession>A0A0E0F7Y2</accession>
<name>A0A0E0F7Y2_9ORYZ</name>
<dbReference type="EnsemblPlants" id="OMERI11G17150.1">
    <property type="protein sequence ID" value="OMERI11G17150.1"/>
    <property type="gene ID" value="OMERI11G17150"/>
</dbReference>
<reference evidence="2" key="1">
    <citation type="submission" date="2015-04" db="UniProtKB">
        <authorList>
            <consortium name="EnsemblPlants"/>
        </authorList>
    </citation>
    <scope>IDENTIFICATION</scope>
</reference>
<protein>
    <submittedName>
        <fullName evidence="2">Uncharacterized protein</fullName>
    </submittedName>
</protein>
<dbReference type="Gramene" id="OMERI11G17150.1">
    <property type="protein sequence ID" value="OMERI11G17150.1"/>
    <property type="gene ID" value="OMERI11G17150"/>
</dbReference>
<dbReference type="AlphaFoldDB" id="A0A0E0F7Y2"/>
<dbReference type="PANTHER" id="PTHR36138:SF12">
    <property type="entry name" value="OS11G0638500 PROTEIN"/>
    <property type="match status" value="1"/>
</dbReference>
<evidence type="ECO:0000256" key="1">
    <source>
        <dbReference type="SAM" id="MobiDB-lite"/>
    </source>
</evidence>
<feature type="region of interest" description="Disordered" evidence="1">
    <location>
        <begin position="1"/>
        <end position="48"/>
    </location>
</feature>
<dbReference type="PANTHER" id="PTHR36138">
    <property type="entry name" value="EXPRESSED PROTEIN-RELATED"/>
    <property type="match status" value="1"/>
</dbReference>
<sequence>MSSSSDQGKKKATAASAAEKEGKKPTTIAGSSSEGKKKKTTATKKKELMSQAEIDSHIRYQTVEFREEDMVKVGDHMDEYFAKIIRDINRIESRHMRARDNVLKQYYEKGYVEKDAYQKGYEAAGEDEESICR</sequence>
<dbReference type="Proteomes" id="UP000008021">
    <property type="component" value="Chromosome 11"/>
</dbReference>
<dbReference type="HOGENOM" id="CLU_1920527_0_0_1"/>
<reference evidence="2" key="2">
    <citation type="submission" date="2018-05" db="EMBL/GenBank/DDBJ databases">
        <title>OmerRS3 (Oryza meridionalis Reference Sequence Version 3).</title>
        <authorList>
            <person name="Zhang J."/>
            <person name="Kudrna D."/>
            <person name="Lee S."/>
            <person name="Talag J."/>
            <person name="Welchert J."/>
            <person name="Wing R.A."/>
        </authorList>
    </citation>
    <scope>NUCLEOTIDE SEQUENCE [LARGE SCALE GENOMIC DNA]</scope>
    <source>
        <strain evidence="2">cv. OR44</strain>
    </source>
</reference>
<keyword evidence="3" id="KW-1185">Reference proteome</keyword>
<proteinExistence type="predicted"/>